<gene>
    <name evidence="7" type="primary">SD17_5</name>
    <name evidence="7" type="ORF">CK203_044235</name>
</gene>
<evidence type="ECO:0000256" key="3">
    <source>
        <dbReference type="ARBA" id="ARBA00022741"/>
    </source>
</evidence>
<dbReference type="InterPro" id="IPR001245">
    <property type="entry name" value="Ser-Thr/Tyr_kinase_cat_dom"/>
</dbReference>
<evidence type="ECO:0000259" key="6">
    <source>
        <dbReference type="PROSITE" id="PS50011"/>
    </source>
</evidence>
<dbReference type="Gene3D" id="1.10.510.10">
    <property type="entry name" value="Transferase(Phosphotransferase) domain 1"/>
    <property type="match status" value="1"/>
</dbReference>
<dbReference type="InterPro" id="IPR011009">
    <property type="entry name" value="Kinase-like_dom_sf"/>
</dbReference>
<reference evidence="7 8" key="1">
    <citation type="journal article" date="2018" name="PLoS Genet.">
        <title>Population sequencing reveals clonal diversity and ancestral inbreeding in the grapevine cultivar Chardonnay.</title>
        <authorList>
            <person name="Roach M.J."/>
            <person name="Johnson D.L."/>
            <person name="Bohlmann J."/>
            <person name="van Vuuren H.J."/>
            <person name="Jones S.J."/>
            <person name="Pretorius I.S."/>
            <person name="Schmidt S.A."/>
            <person name="Borneman A.R."/>
        </authorList>
    </citation>
    <scope>NUCLEOTIDE SEQUENCE [LARGE SCALE GENOMIC DNA]</scope>
    <source>
        <strain evidence="8">cv. Chardonnay</strain>
        <tissue evidence="7">Leaf</tissue>
    </source>
</reference>
<keyword evidence="5" id="KW-0067">ATP-binding</keyword>
<evidence type="ECO:0000256" key="1">
    <source>
        <dbReference type="ARBA" id="ARBA00022527"/>
    </source>
</evidence>
<dbReference type="FunFam" id="1.10.510.10:FF:001722">
    <property type="entry name" value="G-type lectin S-receptor-like serine/threonine-protein kinase B120"/>
    <property type="match status" value="1"/>
</dbReference>
<dbReference type="PROSITE" id="PS50011">
    <property type="entry name" value="PROTEIN_KINASE_DOM"/>
    <property type="match status" value="1"/>
</dbReference>
<evidence type="ECO:0000256" key="2">
    <source>
        <dbReference type="ARBA" id="ARBA00022679"/>
    </source>
</evidence>
<dbReference type="Pfam" id="PF11883">
    <property type="entry name" value="DUF3403"/>
    <property type="match status" value="1"/>
</dbReference>
<organism evidence="7 8">
    <name type="scientific">Vitis vinifera</name>
    <name type="common">Grape</name>
    <dbReference type="NCBI Taxonomy" id="29760"/>
    <lineage>
        <taxon>Eukaryota</taxon>
        <taxon>Viridiplantae</taxon>
        <taxon>Streptophyta</taxon>
        <taxon>Embryophyta</taxon>
        <taxon>Tracheophyta</taxon>
        <taxon>Spermatophyta</taxon>
        <taxon>Magnoliopsida</taxon>
        <taxon>eudicotyledons</taxon>
        <taxon>Gunneridae</taxon>
        <taxon>Pentapetalae</taxon>
        <taxon>rosids</taxon>
        <taxon>Vitales</taxon>
        <taxon>Vitaceae</taxon>
        <taxon>Viteae</taxon>
        <taxon>Vitis</taxon>
    </lineage>
</organism>
<feature type="domain" description="Protein kinase" evidence="6">
    <location>
        <begin position="1"/>
        <end position="123"/>
    </location>
</feature>
<dbReference type="InterPro" id="IPR000719">
    <property type="entry name" value="Prot_kinase_dom"/>
</dbReference>
<dbReference type="AlphaFoldDB" id="A0A438GVD8"/>
<dbReference type="GO" id="GO:0005524">
    <property type="term" value="F:ATP binding"/>
    <property type="evidence" value="ECO:0007669"/>
    <property type="project" value="UniProtKB-KW"/>
</dbReference>
<keyword evidence="3" id="KW-0547">Nucleotide-binding</keyword>
<dbReference type="GO" id="GO:0004674">
    <property type="term" value="F:protein serine/threonine kinase activity"/>
    <property type="evidence" value="ECO:0007669"/>
    <property type="project" value="UniProtKB-KW"/>
</dbReference>
<dbReference type="EMBL" id="QGNW01000334">
    <property type="protein sequence ID" value="RVW76147.1"/>
    <property type="molecule type" value="Genomic_DNA"/>
</dbReference>
<name>A0A438GVD8_VITVI</name>
<dbReference type="Proteomes" id="UP000288805">
    <property type="component" value="Unassembled WGS sequence"/>
</dbReference>
<keyword evidence="1" id="KW-0723">Serine/threonine-protein kinase</keyword>
<dbReference type="PANTHER" id="PTHR27002">
    <property type="entry name" value="RECEPTOR-LIKE SERINE/THREONINE-PROTEIN KINASE SD1-8"/>
    <property type="match status" value="1"/>
</dbReference>
<sequence length="164" mass="18290">MEEKTRRVVGTYGYMSPEYALNGQFSVKSDVFSFGVILLEIVSGKKNWGFYHPDHDFNLLGHAWKLWNEGIPLELVDVLLEDSFSADDMVRCIQVALLCVQLRPEDRPIMSSVVFMLSNQSAVAAQPKEPGFVTGNTYMGTDSSSTGKNLHTGNELTITLLDPR</sequence>
<dbReference type="InterPro" id="IPR021820">
    <property type="entry name" value="S-locus_recpt_kinase_C"/>
</dbReference>
<dbReference type="SUPFAM" id="SSF56112">
    <property type="entry name" value="Protein kinase-like (PK-like)"/>
    <property type="match status" value="1"/>
</dbReference>
<comment type="caution">
    <text evidence="7">The sequence shown here is derived from an EMBL/GenBank/DDBJ whole genome shotgun (WGS) entry which is preliminary data.</text>
</comment>
<protein>
    <submittedName>
        <fullName evidence="7">Receptor-like serine/threonine-protein kinase SD1-7</fullName>
    </submittedName>
</protein>
<evidence type="ECO:0000313" key="8">
    <source>
        <dbReference type="Proteomes" id="UP000288805"/>
    </source>
</evidence>
<dbReference type="PANTHER" id="PTHR27002:SF1097">
    <property type="entry name" value="RECEPTOR-LIKE SERINE_THREONINE-PROTEIN KINASE"/>
    <property type="match status" value="1"/>
</dbReference>
<keyword evidence="4 7" id="KW-0418">Kinase</keyword>
<keyword evidence="7" id="KW-0675">Receptor</keyword>
<evidence type="ECO:0000256" key="4">
    <source>
        <dbReference type="ARBA" id="ARBA00022777"/>
    </source>
</evidence>
<keyword evidence="2" id="KW-0808">Transferase</keyword>
<accession>A0A438GVD8</accession>
<dbReference type="Pfam" id="PF07714">
    <property type="entry name" value="PK_Tyr_Ser-Thr"/>
    <property type="match status" value="1"/>
</dbReference>
<evidence type="ECO:0000256" key="5">
    <source>
        <dbReference type="ARBA" id="ARBA00022840"/>
    </source>
</evidence>
<evidence type="ECO:0000313" key="7">
    <source>
        <dbReference type="EMBL" id="RVW76147.1"/>
    </source>
</evidence>
<proteinExistence type="predicted"/>